<dbReference type="EMBL" id="PTIS01000015">
    <property type="protein sequence ID" value="PPK46909.1"/>
    <property type="molecule type" value="Genomic_DNA"/>
</dbReference>
<proteinExistence type="predicted"/>
<accession>A0A2S6FVP3</accession>
<dbReference type="OrthoDB" id="9783544at2"/>
<organism evidence="1 2">
    <name type="scientific">Clostridium algidicarnis DSM 15099</name>
    <dbReference type="NCBI Taxonomy" id="1121295"/>
    <lineage>
        <taxon>Bacteria</taxon>
        <taxon>Bacillati</taxon>
        <taxon>Bacillota</taxon>
        <taxon>Clostridia</taxon>
        <taxon>Eubacteriales</taxon>
        <taxon>Clostridiaceae</taxon>
        <taxon>Clostridium</taxon>
    </lineage>
</organism>
<dbReference type="AlphaFoldDB" id="A0A2S6FVP3"/>
<gene>
    <name evidence="1" type="ORF">BD821_11533</name>
</gene>
<reference evidence="1 2" key="1">
    <citation type="submission" date="2018-02" db="EMBL/GenBank/DDBJ databases">
        <title>Genomic Encyclopedia of Archaeal and Bacterial Type Strains, Phase II (KMG-II): from individual species to whole genera.</title>
        <authorList>
            <person name="Goeker M."/>
        </authorList>
    </citation>
    <scope>NUCLEOTIDE SEQUENCE [LARGE SCALE GENOMIC DNA]</scope>
    <source>
        <strain evidence="1 2">DSM 15099</strain>
    </source>
</reference>
<protein>
    <submittedName>
        <fullName evidence="1">Uncharacterized protein</fullName>
    </submittedName>
</protein>
<dbReference type="RefSeq" id="WP_104410393.1">
    <property type="nucleotide sequence ID" value="NZ_PTIS01000015.1"/>
</dbReference>
<evidence type="ECO:0000313" key="2">
    <source>
        <dbReference type="Proteomes" id="UP000239863"/>
    </source>
</evidence>
<evidence type="ECO:0000313" key="1">
    <source>
        <dbReference type="EMBL" id="PPK46909.1"/>
    </source>
</evidence>
<comment type="caution">
    <text evidence="1">The sequence shown here is derived from an EMBL/GenBank/DDBJ whole genome shotgun (WGS) entry which is preliminary data.</text>
</comment>
<dbReference type="Proteomes" id="UP000239863">
    <property type="component" value="Unassembled WGS sequence"/>
</dbReference>
<name>A0A2S6FVP3_9CLOT</name>
<sequence length="346" mass="38451">MDNNRNTIMSLIEDFKTISIIGMDKNVGKTTVLNYIIQNSMELIMPLGITSIGRDGEGTDVVTLTKKPKIYVRRGSYIATVRQCLDNSDITKEIINTTGIQTPMGEVIIVKSLSDGYVDLGGPSVNSQMSMISNDLLNLGCEKVLVDGALGRRTFASPSITEATILSTGASLSKNMYSVIEKTAHTIRLLSIPEEEDSYIVALCNNTLESQRISIIYKNKSIKNLNALTSLDSGKDIVYNLTENVSYVFIKGILSDKLLLDIIRSTDLYKRVIFLVEDGTKLFLSEEIYKKFIVTGGQIRCLSPINVLFVTCNPKSPYGYEFNKDIFLNKLRESVDLPVFDVEYNA</sequence>
<dbReference type="STRING" id="37659.GCA_000703125_00981"/>